<dbReference type="Proteomes" id="UP001144280">
    <property type="component" value="Unassembled WGS sequence"/>
</dbReference>
<keyword evidence="2" id="KW-0378">Hydrolase</keyword>
<protein>
    <submittedName>
        <fullName evidence="2">Alpha/beta hydrolase</fullName>
    </submittedName>
</protein>
<evidence type="ECO:0000313" key="3">
    <source>
        <dbReference type="Proteomes" id="UP001144280"/>
    </source>
</evidence>
<dbReference type="GO" id="GO:0016787">
    <property type="term" value="F:hydrolase activity"/>
    <property type="evidence" value="ECO:0007669"/>
    <property type="project" value="UniProtKB-KW"/>
</dbReference>
<dbReference type="InterPro" id="IPR029058">
    <property type="entry name" value="AB_hydrolase_fold"/>
</dbReference>
<dbReference type="Pfam" id="PF00561">
    <property type="entry name" value="Abhydrolase_1"/>
    <property type="match status" value="1"/>
</dbReference>
<keyword evidence="3" id="KW-1185">Reference proteome</keyword>
<sequence length="262" mass="27468">MRIYDTGGTGPALFWLHGTPNTGAPPEPLFPAAARHGIRWIGYDRPGYGGSPREPGRTMASAAAHVLAIADRLGIERFAVMGHSSGGPHALACAALLPDRVLAAVSISGLAPLGSEGLDWYAGLAAAGEAELRAATRGREALERHIAASEFDPEQFTPADFAALDGEWGWIGRIAADGARTDQGGTVDDNLANVGPWGFDPTKIGVPVLFVHGTADRMVPSGHSEWLAARIASAELWLRPDEGHISILSAAPATLDWLAPHL</sequence>
<organism evidence="2 3">
    <name type="scientific">Phytohabitans aurantiacus</name>
    <dbReference type="NCBI Taxonomy" id="3016789"/>
    <lineage>
        <taxon>Bacteria</taxon>
        <taxon>Bacillati</taxon>
        <taxon>Actinomycetota</taxon>
        <taxon>Actinomycetes</taxon>
        <taxon>Micromonosporales</taxon>
        <taxon>Micromonosporaceae</taxon>
    </lineage>
</organism>
<dbReference type="EMBL" id="BSDI01000030">
    <property type="protein sequence ID" value="GLI00161.1"/>
    <property type="molecule type" value="Genomic_DNA"/>
</dbReference>
<dbReference type="InterPro" id="IPR000073">
    <property type="entry name" value="AB_hydrolase_1"/>
</dbReference>
<feature type="domain" description="AB hydrolase-1" evidence="1">
    <location>
        <begin position="11"/>
        <end position="249"/>
    </location>
</feature>
<dbReference type="InterPro" id="IPR050471">
    <property type="entry name" value="AB_hydrolase"/>
</dbReference>
<proteinExistence type="predicted"/>
<evidence type="ECO:0000313" key="2">
    <source>
        <dbReference type="EMBL" id="GLI00161.1"/>
    </source>
</evidence>
<dbReference type="Gene3D" id="3.40.50.1820">
    <property type="entry name" value="alpha/beta hydrolase"/>
    <property type="match status" value="1"/>
</dbReference>
<dbReference type="SUPFAM" id="SSF53474">
    <property type="entry name" value="alpha/beta-Hydrolases"/>
    <property type="match status" value="1"/>
</dbReference>
<name>A0ABQ5R0T3_9ACTN</name>
<reference evidence="2" key="1">
    <citation type="submission" date="2022-12" db="EMBL/GenBank/DDBJ databases">
        <title>New Phytohabitans aurantiacus sp. RD004123 nov., an actinomycete isolated from soil.</title>
        <authorList>
            <person name="Triningsih D.W."/>
            <person name="Harunari E."/>
            <person name="Igarashi Y."/>
        </authorList>
    </citation>
    <scope>NUCLEOTIDE SEQUENCE</scope>
    <source>
        <strain evidence="2">RD004123</strain>
    </source>
</reference>
<dbReference type="RefSeq" id="WP_281900290.1">
    <property type="nucleotide sequence ID" value="NZ_BSDI01000030.1"/>
</dbReference>
<dbReference type="PRINTS" id="PR00111">
    <property type="entry name" value="ABHYDROLASE"/>
</dbReference>
<evidence type="ECO:0000259" key="1">
    <source>
        <dbReference type="Pfam" id="PF00561"/>
    </source>
</evidence>
<dbReference type="PANTHER" id="PTHR43433">
    <property type="entry name" value="HYDROLASE, ALPHA/BETA FOLD FAMILY PROTEIN"/>
    <property type="match status" value="1"/>
</dbReference>
<dbReference type="PANTHER" id="PTHR43433:SF5">
    <property type="entry name" value="AB HYDROLASE-1 DOMAIN-CONTAINING PROTEIN"/>
    <property type="match status" value="1"/>
</dbReference>
<gene>
    <name evidence="2" type="ORF">Pa4123_54370</name>
</gene>
<accession>A0ABQ5R0T3</accession>
<comment type="caution">
    <text evidence="2">The sequence shown here is derived from an EMBL/GenBank/DDBJ whole genome shotgun (WGS) entry which is preliminary data.</text>
</comment>